<evidence type="ECO:0000313" key="2">
    <source>
        <dbReference type="EMBL" id="KAF5234449.1"/>
    </source>
</evidence>
<keyword evidence="3" id="KW-1185">Reference proteome</keyword>
<proteinExistence type="predicted"/>
<dbReference type="AlphaFoldDB" id="A0AAN5Z691"/>
<feature type="compositionally biased region" description="Basic and acidic residues" evidence="1">
    <location>
        <begin position="47"/>
        <end position="59"/>
    </location>
</feature>
<comment type="caution">
    <text evidence="2">The sequence shown here is derived from an EMBL/GenBank/DDBJ whole genome shotgun (WGS) entry which is preliminary data.</text>
</comment>
<sequence length="142" mass="15843">MDMIEEDMPECLKQLGISNLHILKKHLDEIQEARRAAFRAAMIAVGEAEHSNRSQRENPVRTAAKRACLNDGEPQALKKRKNKKSKTECTDPQSINEENVHMADQDDENPEKGSDSNASSRVSNEPGQEQMETTEDRVAVGG</sequence>
<protein>
    <submittedName>
        <fullName evidence="2">Uncharacterized protein</fullName>
    </submittedName>
</protein>
<evidence type="ECO:0000313" key="3">
    <source>
        <dbReference type="Proteomes" id="UP000537989"/>
    </source>
</evidence>
<feature type="compositionally biased region" description="Basic and acidic residues" evidence="1">
    <location>
        <begin position="98"/>
        <end position="114"/>
    </location>
</feature>
<organism evidence="2 3">
    <name type="scientific">Fusarium austroamericanum</name>
    <dbReference type="NCBI Taxonomy" id="282268"/>
    <lineage>
        <taxon>Eukaryota</taxon>
        <taxon>Fungi</taxon>
        <taxon>Dikarya</taxon>
        <taxon>Ascomycota</taxon>
        <taxon>Pezizomycotina</taxon>
        <taxon>Sordariomycetes</taxon>
        <taxon>Hypocreomycetidae</taxon>
        <taxon>Hypocreales</taxon>
        <taxon>Nectriaceae</taxon>
        <taxon>Fusarium</taxon>
    </lineage>
</organism>
<feature type="compositionally biased region" description="Polar residues" evidence="1">
    <location>
        <begin position="115"/>
        <end position="131"/>
    </location>
</feature>
<reference evidence="2 3" key="1">
    <citation type="submission" date="2020-02" db="EMBL/GenBank/DDBJ databases">
        <title>Identification and distribution of gene clusters putatively required for synthesis of sphingolipid metabolism inhibitors in phylogenetically diverse species of the filamentous fungus Fusarium.</title>
        <authorList>
            <person name="Kim H.-S."/>
            <person name="Busman M."/>
            <person name="Brown D.W."/>
            <person name="Divon H."/>
            <person name="Uhlig S."/>
            <person name="Proctor R.H."/>
        </authorList>
    </citation>
    <scope>NUCLEOTIDE SEQUENCE [LARGE SCALE GENOMIC DNA]</scope>
    <source>
        <strain evidence="2 3">NRRL 2903</strain>
    </source>
</reference>
<name>A0AAN5Z691_FUSAU</name>
<evidence type="ECO:0000256" key="1">
    <source>
        <dbReference type="SAM" id="MobiDB-lite"/>
    </source>
</evidence>
<accession>A0AAN5Z691</accession>
<dbReference type="EMBL" id="JAAMOD010000230">
    <property type="protein sequence ID" value="KAF5234449.1"/>
    <property type="molecule type" value="Genomic_DNA"/>
</dbReference>
<dbReference type="Proteomes" id="UP000537989">
    <property type="component" value="Unassembled WGS sequence"/>
</dbReference>
<feature type="region of interest" description="Disordered" evidence="1">
    <location>
        <begin position="46"/>
        <end position="142"/>
    </location>
</feature>
<gene>
    <name evidence="2" type="ORF">FAUST_7631</name>
</gene>